<gene>
    <name evidence="9" type="primary">xerC</name>
    <name evidence="12" type="ORF">FHR98_002748</name>
</gene>
<evidence type="ECO:0000256" key="5">
    <source>
        <dbReference type="ARBA" id="ARBA00022908"/>
    </source>
</evidence>
<keyword evidence="7 9" id="KW-0233">DNA recombination</keyword>
<dbReference type="PANTHER" id="PTHR30349:SF90">
    <property type="entry name" value="TYROSINE RECOMBINASE XERD"/>
    <property type="match status" value="1"/>
</dbReference>
<dbReference type="AlphaFoldDB" id="A0A839SVE2"/>
<evidence type="ECO:0000259" key="11">
    <source>
        <dbReference type="PROSITE" id="PS51900"/>
    </source>
</evidence>
<protein>
    <recommendedName>
        <fullName evidence="9">Tyrosine recombinase XerC</fullName>
    </recommendedName>
</protein>
<dbReference type="GO" id="GO:0006313">
    <property type="term" value="P:DNA transposition"/>
    <property type="evidence" value="ECO:0007669"/>
    <property type="project" value="UniProtKB-UniRule"/>
</dbReference>
<reference evidence="12 13" key="1">
    <citation type="submission" date="2020-08" db="EMBL/GenBank/DDBJ databases">
        <title>Genomic Encyclopedia of Type Strains, Phase III (KMG-III): the genomes of soil and plant-associated and newly described type strains.</title>
        <authorList>
            <person name="Whitman W."/>
        </authorList>
    </citation>
    <scope>NUCLEOTIDE SEQUENCE [LARGE SCALE GENOMIC DNA]</scope>
    <source>
        <strain evidence="12 13">CECT 8803</strain>
    </source>
</reference>
<feature type="active site" evidence="9">
    <location>
        <position position="284"/>
    </location>
</feature>
<dbReference type="Proteomes" id="UP000581135">
    <property type="component" value="Unassembled WGS sequence"/>
</dbReference>
<dbReference type="Gene3D" id="1.10.150.130">
    <property type="match status" value="1"/>
</dbReference>
<feature type="active site" evidence="9">
    <location>
        <position position="165"/>
    </location>
</feature>
<name>A0A839SVE2_9PROT</name>
<keyword evidence="8 9" id="KW-0131">Cell cycle</keyword>
<proteinExistence type="inferred from homology"/>
<dbReference type="GO" id="GO:0003677">
    <property type="term" value="F:DNA binding"/>
    <property type="evidence" value="ECO:0007669"/>
    <property type="project" value="UniProtKB-UniRule"/>
</dbReference>
<feature type="active site" evidence="9">
    <location>
        <position position="190"/>
    </location>
</feature>
<dbReference type="GO" id="GO:0051301">
    <property type="term" value="P:cell division"/>
    <property type="evidence" value="ECO:0007669"/>
    <property type="project" value="UniProtKB-KW"/>
</dbReference>
<dbReference type="HAMAP" id="MF_01808">
    <property type="entry name" value="Recomb_XerC_XerD"/>
    <property type="match status" value="1"/>
</dbReference>
<feature type="active site" evidence="9">
    <location>
        <position position="258"/>
    </location>
</feature>
<keyword evidence="2 9" id="KW-0963">Cytoplasm</keyword>
<dbReference type="InterPro" id="IPR011010">
    <property type="entry name" value="DNA_brk_join_enz"/>
</dbReference>
<keyword evidence="4 9" id="KW-0159">Chromosome partition</keyword>
<keyword evidence="3 9" id="KW-0132">Cell division</keyword>
<feature type="active site" description="O-(3'-phospho-DNA)-tyrosine intermediate" evidence="9">
    <location>
        <position position="293"/>
    </location>
</feature>
<dbReference type="InterPro" id="IPR044068">
    <property type="entry name" value="CB"/>
</dbReference>
<dbReference type="EMBL" id="JACHXA010000008">
    <property type="protein sequence ID" value="MBB3066442.1"/>
    <property type="molecule type" value="Genomic_DNA"/>
</dbReference>
<comment type="function">
    <text evidence="9">Site-specific tyrosine recombinase, which acts by catalyzing the cutting and rejoining of the recombining DNA molecules. The XerC-XerD complex is essential to convert dimers of the bacterial chromosome into monomers to permit their segregation at cell division. It also contributes to the segregational stability of plasmids.</text>
</comment>
<dbReference type="PROSITE" id="PS51900">
    <property type="entry name" value="CB"/>
    <property type="match status" value="1"/>
</dbReference>
<evidence type="ECO:0000256" key="8">
    <source>
        <dbReference type="ARBA" id="ARBA00023306"/>
    </source>
</evidence>
<dbReference type="GO" id="GO:0009037">
    <property type="term" value="F:tyrosine-based site-specific recombinase activity"/>
    <property type="evidence" value="ECO:0007669"/>
    <property type="project" value="UniProtKB-UniRule"/>
</dbReference>
<dbReference type="InterPro" id="IPR010998">
    <property type="entry name" value="Integrase_recombinase_N"/>
</dbReference>
<dbReference type="InterPro" id="IPR002104">
    <property type="entry name" value="Integrase_catalytic"/>
</dbReference>
<dbReference type="InterPro" id="IPR050090">
    <property type="entry name" value="Tyrosine_recombinase_XerCD"/>
</dbReference>
<evidence type="ECO:0000313" key="12">
    <source>
        <dbReference type="EMBL" id="MBB3066442.1"/>
    </source>
</evidence>
<sequence length="315" mass="34732">MDTTALSLAPDLAKAFAAWQRWLSDERRLSPHSLAAYQSDLSDFLSFVTLHEGGPPSLAHLESLKTVDFRAWLSARGRRGLAKSSTARALSSLRSFFNWGKRHGLFENAAVTALRNPRQKQSLPKALTHREMQDCLKGLFELGDELWVAKRNLAIFLLLYGCGLRIGEALALTRREAPAAGQSALRIRGKGGKERIVPLLPVIGSAVSDYLESCPFQPSPNEPLFVGKRGNALGARRVQETLERLRGFLGLPPDATPHALRHSFATHLLAGGGDLRTIQELLGHSSLSTTQRYTSVDTERLLDVYRKSHPRAGRV</sequence>
<dbReference type="RefSeq" id="WP_183417255.1">
    <property type="nucleotide sequence ID" value="NZ_JACHXA010000008.1"/>
</dbReference>
<feature type="domain" description="Tyr recombinase" evidence="10">
    <location>
        <begin position="122"/>
        <end position="306"/>
    </location>
</feature>
<accession>A0A839SVE2</accession>
<dbReference type="PROSITE" id="PS51898">
    <property type="entry name" value="TYR_RECOMBINASE"/>
    <property type="match status" value="1"/>
</dbReference>
<organism evidence="12 13">
    <name type="scientific">Limibacillus halophilus</name>
    <dbReference type="NCBI Taxonomy" id="1579333"/>
    <lineage>
        <taxon>Bacteria</taxon>
        <taxon>Pseudomonadati</taxon>
        <taxon>Pseudomonadota</taxon>
        <taxon>Alphaproteobacteria</taxon>
        <taxon>Rhodospirillales</taxon>
        <taxon>Rhodovibrionaceae</taxon>
        <taxon>Limibacillus</taxon>
    </lineage>
</organism>
<dbReference type="GO" id="GO:0005737">
    <property type="term" value="C:cytoplasm"/>
    <property type="evidence" value="ECO:0007669"/>
    <property type="project" value="UniProtKB-SubCell"/>
</dbReference>
<evidence type="ECO:0000256" key="3">
    <source>
        <dbReference type="ARBA" id="ARBA00022618"/>
    </source>
</evidence>
<feature type="active site" evidence="9">
    <location>
        <position position="261"/>
    </location>
</feature>
<comment type="subcellular location">
    <subcellularLocation>
        <location evidence="1 9">Cytoplasm</location>
    </subcellularLocation>
</comment>
<dbReference type="Gene3D" id="1.10.443.10">
    <property type="entry name" value="Intergrase catalytic core"/>
    <property type="match status" value="1"/>
</dbReference>
<evidence type="ECO:0000256" key="2">
    <source>
        <dbReference type="ARBA" id="ARBA00022490"/>
    </source>
</evidence>
<evidence type="ECO:0000256" key="1">
    <source>
        <dbReference type="ARBA" id="ARBA00004496"/>
    </source>
</evidence>
<dbReference type="Pfam" id="PF00589">
    <property type="entry name" value="Phage_integrase"/>
    <property type="match status" value="1"/>
</dbReference>
<keyword evidence="5 9" id="KW-0229">DNA integration</keyword>
<keyword evidence="13" id="KW-1185">Reference proteome</keyword>
<evidence type="ECO:0000256" key="9">
    <source>
        <dbReference type="HAMAP-Rule" id="MF_01808"/>
    </source>
</evidence>
<evidence type="ECO:0000256" key="4">
    <source>
        <dbReference type="ARBA" id="ARBA00022829"/>
    </source>
</evidence>
<dbReference type="InterPro" id="IPR013762">
    <property type="entry name" value="Integrase-like_cat_sf"/>
</dbReference>
<comment type="similarity">
    <text evidence="9">Belongs to the 'phage' integrase family. XerC subfamily.</text>
</comment>
<keyword evidence="6 9" id="KW-0238">DNA-binding</keyword>
<comment type="caution">
    <text evidence="12">The sequence shown here is derived from an EMBL/GenBank/DDBJ whole genome shotgun (WGS) entry which is preliminary data.</text>
</comment>
<evidence type="ECO:0000256" key="6">
    <source>
        <dbReference type="ARBA" id="ARBA00023125"/>
    </source>
</evidence>
<feature type="domain" description="Core-binding (CB)" evidence="11">
    <location>
        <begin position="10"/>
        <end position="101"/>
    </location>
</feature>
<dbReference type="InterPro" id="IPR004107">
    <property type="entry name" value="Integrase_SAM-like_N"/>
</dbReference>
<dbReference type="Pfam" id="PF02899">
    <property type="entry name" value="Phage_int_SAM_1"/>
    <property type="match status" value="1"/>
</dbReference>
<dbReference type="SUPFAM" id="SSF56349">
    <property type="entry name" value="DNA breaking-rejoining enzymes"/>
    <property type="match status" value="1"/>
</dbReference>
<evidence type="ECO:0000256" key="7">
    <source>
        <dbReference type="ARBA" id="ARBA00023172"/>
    </source>
</evidence>
<dbReference type="InterPro" id="IPR023009">
    <property type="entry name" value="Tyrosine_recombinase_XerC/XerD"/>
</dbReference>
<evidence type="ECO:0000259" key="10">
    <source>
        <dbReference type="PROSITE" id="PS51898"/>
    </source>
</evidence>
<dbReference type="PANTHER" id="PTHR30349">
    <property type="entry name" value="PHAGE INTEGRASE-RELATED"/>
    <property type="match status" value="1"/>
</dbReference>
<dbReference type="GO" id="GO:0007059">
    <property type="term" value="P:chromosome segregation"/>
    <property type="evidence" value="ECO:0007669"/>
    <property type="project" value="UniProtKB-UniRule"/>
</dbReference>
<evidence type="ECO:0000313" key="13">
    <source>
        <dbReference type="Proteomes" id="UP000581135"/>
    </source>
</evidence>
<comment type="subunit">
    <text evidence="9">Forms a cyclic heterotetrameric complex composed of two molecules of XerC and two molecules of XerD.</text>
</comment>